<keyword evidence="5 9" id="KW-0812">Transmembrane</keyword>
<evidence type="ECO:0000313" key="11">
    <source>
        <dbReference type="EMBL" id="MBA2227928.1"/>
    </source>
</evidence>
<dbReference type="PANTHER" id="PTHR38686">
    <property type="entry name" value="APOLIPOPROTEIN N-ACYLTRANSFERASE"/>
    <property type="match status" value="1"/>
</dbReference>
<dbReference type="Gene3D" id="3.60.110.10">
    <property type="entry name" value="Carbon-nitrogen hydrolase"/>
    <property type="match status" value="1"/>
</dbReference>
<dbReference type="InterPro" id="IPR004563">
    <property type="entry name" value="Apolipo_AcylTrfase"/>
</dbReference>
<dbReference type="GO" id="GO:0042158">
    <property type="term" value="P:lipoprotein biosynthetic process"/>
    <property type="evidence" value="ECO:0007669"/>
    <property type="project" value="UniProtKB-UniRule"/>
</dbReference>
<keyword evidence="7 9" id="KW-0472">Membrane</keyword>
<evidence type="ECO:0000256" key="2">
    <source>
        <dbReference type="ARBA" id="ARBA00010065"/>
    </source>
</evidence>
<evidence type="ECO:0000313" key="12">
    <source>
        <dbReference type="Proteomes" id="UP000542342"/>
    </source>
</evidence>
<keyword evidence="11" id="KW-0449">Lipoprotein</keyword>
<evidence type="ECO:0000259" key="10">
    <source>
        <dbReference type="PROSITE" id="PS50263"/>
    </source>
</evidence>
<feature type="transmembrane region" description="Helical" evidence="9">
    <location>
        <begin position="12"/>
        <end position="38"/>
    </location>
</feature>
<dbReference type="InterPro" id="IPR036526">
    <property type="entry name" value="C-N_Hydrolase_sf"/>
</dbReference>
<comment type="subcellular location">
    <subcellularLocation>
        <location evidence="1 9">Cell membrane</location>
        <topology evidence="1 9">Multi-pass membrane protein</topology>
    </subcellularLocation>
</comment>
<name>A0A7V9AD67_9BACT</name>
<dbReference type="NCBIfam" id="TIGR00546">
    <property type="entry name" value="lnt"/>
    <property type="match status" value="1"/>
</dbReference>
<feature type="transmembrane region" description="Helical" evidence="9">
    <location>
        <begin position="205"/>
        <end position="226"/>
    </location>
</feature>
<keyword evidence="12" id="KW-1185">Reference proteome</keyword>
<keyword evidence="8 9" id="KW-0012">Acyltransferase</keyword>
<keyword evidence="4 9" id="KW-0808">Transferase</keyword>
<protein>
    <recommendedName>
        <fullName evidence="9">Apolipoprotein N-acyltransferase</fullName>
        <shortName evidence="9">ALP N-acyltransferase</shortName>
        <ecNumber evidence="9">2.3.1.269</ecNumber>
    </recommendedName>
</protein>
<dbReference type="HAMAP" id="MF_01148">
    <property type="entry name" value="Lnt"/>
    <property type="match status" value="1"/>
</dbReference>
<dbReference type="Pfam" id="PF20154">
    <property type="entry name" value="LNT_N"/>
    <property type="match status" value="1"/>
</dbReference>
<evidence type="ECO:0000256" key="1">
    <source>
        <dbReference type="ARBA" id="ARBA00004651"/>
    </source>
</evidence>
<evidence type="ECO:0000256" key="3">
    <source>
        <dbReference type="ARBA" id="ARBA00022475"/>
    </source>
</evidence>
<keyword evidence="3 9" id="KW-1003">Cell membrane</keyword>
<dbReference type="PROSITE" id="PS50263">
    <property type="entry name" value="CN_HYDROLASE"/>
    <property type="match status" value="1"/>
</dbReference>
<accession>A0A7V9AD67</accession>
<dbReference type="AlphaFoldDB" id="A0A7V9AD67"/>
<evidence type="ECO:0000256" key="9">
    <source>
        <dbReference type="HAMAP-Rule" id="MF_01148"/>
    </source>
</evidence>
<dbReference type="InterPro" id="IPR003010">
    <property type="entry name" value="C-N_Hydrolase"/>
</dbReference>
<gene>
    <name evidence="9 11" type="primary">lnt</name>
    <name evidence="11" type="ORF">H0921_17345</name>
</gene>
<dbReference type="EC" id="2.3.1.269" evidence="9"/>
<sequence length="550" mass="61632">MGYWWLGSLAGAVLLWLAYFPWGIGWLGFVGWVPWLVLAVGRGSGWQRYGACYVGGVVFSGLATQWVRVAHPLMYWAWLGFAVVLPVFWVGVLAGVRGLWRRGVPLAVGLPVVLVVWDYIRMHFPTGFPFLEALGLRQRIGFGWYFLGYTQQDFLGFIQVADVGGIYAVTALVAAVNGLAADWVYRGGWWRRQGLVEAGGPSVRCLRYVSAGVVAAVAGNLVYGYYRLGEAEWEAGPRVAALQGVIPQEEKNERGETLVRSYRRLHEAALLQEARPELILWPETCCPVDYCEVAAGEQPSADFALYAQRSREVLRRFDPGVPTLLGLNALVWEGGREWKYNSALLLRPGAERFGPRYDKMHLVPFGEYIPFGESLPFLRRFSPYPYEYSCRAGEQWTRFRFTDRQGRSWSFGCLICYEDTDPDLARQYVAEEPVDFLVNISNDGWFRCTEEHEEHLAICRFRAIECRRSVVRAVNMGISAVIDPQGRVIALPAAQWEQSKGVEAIVSAVVPVDRRAALYPQVGDSLVAVLAGGWLAAVVVLRRRGEEADA</sequence>
<comment type="catalytic activity">
    <reaction evidence="9">
        <text>N-terminal S-1,2-diacyl-sn-glyceryl-L-cysteinyl-[lipoprotein] + a glycerophospholipid = N-acyl-S-1,2-diacyl-sn-glyceryl-L-cysteinyl-[lipoprotein] + a 2-acyl-sn-glycero-3-phospholipid + H(+)</text>
        <dbReference type="Rhea" id="RHEA:48228"/>
        <dbReference type="Rhea" id="RHEA-COMP:14681"/>
        <dbReference type="Rhea" id="RHEA-COMP:14684"/>
        <dbReference type="ChEBI" id="CHEBI:15378"/>
        <dbReference type="ChEBI" id="CHEBI:136912"/>
        <dbReference type="ChEBI" id="CHEBI:140656"/>
        <dbReference type="ChEBI" id="CHEBI:140657"/>
        <dbReference type="ChEBI" id="CHEBI:140660"/>
        <dbReference type="EC" id="2.3.1.269"/>
    </reaction>
</comment>
<dbReference type="EMBL" id="JACEFB010000023">
    <property type="protein sequence ID" value="MBA2227928.1"/>
    <property type="molecule type" value="Genomic_DNA"/>
</dbReference>
<dbReference type="Pfam" id="PF00795">
    <property type="entry name" value="CN_hydrolase"/>
    <property type="match status" value="1"/>
</dbReference>
<organism evidence="11 12">
    <name type="scientific">Thermogemmata fonticola</name>
    <dbReference type="NCBI Taxonomy" id="2755323"/>
    <lineage>
        <taxon>Bacteria</taxon>
        <taxon>Pseudomonadati</taxon>
        <taxon>Planctomycetota</taxon>
        <taxon>Planctomycetia</taxon>
        <taxon>Gemmatales</taxon>
        <taxon>Gemmataceae</taxon>
        <taxon>Thermogemmata</taxon>
    </lineage>
</organism>
<reference evidence="11 12" key="1">
    <citation type="submission" date="2020-07" db="EMBL/GenBank/DDBJ databases">
        <title>Thermogemmata thermophila gen. nov., sp. nov., a novel moderate thermophilic planctomycete from a Kamchatka hot spring.</title>
        <authorList>
            <person name="Elcheninov A.G."/>
            <person name="Podosokorskaya O.A."/>
            <person name="Kovaleva O.L."/>
            <person name="Novikov A."/>
            <person name="Bonch-Osmolovskaya E.A."/>
            <person name="Toshchakov S.V."/>
            <person name="Kublanov I.V."/>
        </authorList>
    </citation>
    <scope>NUCLEOTIDE SEQUENCE [LARGE SCALE GENOMIC DNA]</scope>
    <source>
        <strain evidence="11 12">2918</strain>
    </source>
</reference>
<dbReference type="UniPathway" id="UPA00666"/>
<dbReference type="RefSeq" id="WP_194539792.1">
    <property type="nucleotide sequence ID" value="NZ_JACEFB010000023.1"/>
</dbReference>
<dbReference type="CDD" id="cd07571">
    <property type="entry name" value="ALP_N-acyl_transferase"/>
    <property type="match status" value="1"/>
</dbReference>
<dbReference type="PANTHER" id="PTHR38686:SF1">
    <property type="entry name" value="APOLIPOPROTEIN N-ACYLTRANSFERASE"/>
    <property type="match status" value="1"/>
</dbReference>
<feature type="transmembrane region" description="Helical" evidence="9">
    <location>
        <begin position="103"/>
        <end position="120"/>
    </location>
</feature>
<keyword evidence="6 9" id="KW-1133">Transmembrane helix</keyword>
<proteinExistence type="inferred from homology"/>
<dbReference type="SUPFAM" id="SSF56317">
    <property type="entry name" value="Carbon-nitrogen hydrolase"/>
    <property type="match status" value="1"/>
</dbReference>
<feature type="transmembrane region" description="Helical" evidence="9">
    <location>
        <begin position="50"/>
        <end position="67"/>
    </location>
</feature>
<feature type="domain" description="CN hydrolase" evidence="10">
    <location>
        <begin position="237"/>
        <end position="512"/>
    </location>
</feature>
<comment type="pathway">
    <text evidence="9">Protein modification; lipoprotein biosynthesis (N-acyl transfer).</text>
</comment>
<feature type="transmembrane region" description="Helical" evidence="9">
    <location>
        <begin position="165"/>
        <end position="185"/>
    </location>
</feature>
<dbReference type="GO" id="GO:0016410">
    <property type="term" value="F:N-acyltransferase activity"/>
    <property type="evidence" value="ECO:0007669"/>
    <property type="project" value="UniProtKB-UniRule"/>
</dbReference>
<feature type="transmembrane region" description="Helical" evidence="9">
    <location>
        <begin position="73"/>
        <end position="96"/>
    </location>
</feature>
<comment type="function">
    <text evidence="9">Catalyzes the phospholipid dependent N-acylation of the N-terminal cysteine of apolipoprotein, the last step in lipoprotein maturation.</text>
</comment>
<dbReference type="Proteomes" id="UP000542342">
    <property type="component" value="Unassembled WGS sequence"/>
</dbReference>
<dbReference type="GO" id="GO:0005886">
    <property type="term" value="C:plasma membrane"/>
    <property type="evidence" value="ECO:0007669"/>
    <property type="project" value="UniProtKB-SubCell"/>
</dbReference>
<evidence type="ECO:0000256" key="8">
    <source>
        <dbReference type="ARBA" id="ARBA00023315"/>
    </source>
</evidence>
<evidence type="ECO:0000256" key="4">
    <source>
        <dbReference type="ARBA" id="ARBA00022679"/>
    </source>
</evidence>
<evidence type="ECO:0000256" key="5">
    <source>
        <dbReference type="ARBA" id="ARBA00022692"/>
    </source>
</evidence>
<evidence type="ECO:0000256" key="6">
    <source>
        <dbReference type="ARBA" id="ARBA00022989"/>
    </source>
</evidence>
<dbReference type="InterPro" id="IPR045378">
    <property type="entry name" value="LNT_N"/>
</dbReference>
<comment type="caution">
    <text evidence="11">The sequence shown here is derived from an EMBL/GenBank/DDBJ whole genome shotgun (WGS) entry which is preliminary data.</text>
</comment>
<evidence type="ECO:0000256" key="7">
    <source>
        <dbReference type="ARBA" id="ARBA00023136"/>
    </source>
</evidence>
<comment type="similarity">
    <text evidence="2 9">Belongs to the CN hydrolase family. Apolipoprotein N-acyltransferase subfamily.</text>
</comment>